<evidence type="ECO:0000313" key="1">
    <source>
        <dbReference type="EMBL" id="STX51071.1"/>
    </source>
</evidence>
<evidence type="ECO:0000313" key="2">
    <source>
        <dbReference type="Proteomes" id="UP000254794"/>
    </source>
</evidence>
<dbReference type="OrthoDB" id="5652914at2"/>
<accession>A0A378JK06</accession>
<proteinExistence type="predicted"/>
<dbReference type="RefSeq" id="WP_115330733.1">
    <property type="nucleotide sequence ID" value="NZ_CAAAHP010000001.1"/>
</dbReference>
<protein>
    <submittedName>
        <fullName evidence="1">Dot/Icm T4SS effector</fullName>
    </submittedName>
</protein>
<name>A0A378JK06_9GAMM</name>
<dbReference type="AlphaFoldDB" id="A0A378JK06"/>
<keyword evidence="2" id="KW-1185">Reference proteome</keyword>
<gene>
    <name evidence="1" type="ORF">NCTC13316_01161</name>
</gene>
<reference evidence="1 2" key="1">
    <citation type="submission" date="2018-06" db="EMBL/GenBank/DDBJ databases">
        <authorList>
            <consortium name="Pathogen Informatics"/>
            <person name="Doyle S."/>
        </authorList>
    </citation>
    <scope>NUCLEOTIDE SEQUENCE [LARGE SCALE GENOMIC DNA]</scope>
    <source>
        <strain evidence="1 2">NCTC13316</strain>
    </source>
</reference>
<organism evidence="1 2">
    <name type="scientific">Legionella busanensis</name>
    <dbReference type="NCBI Taxonomy" id="190655"/>
    <lineage>
        <taxon>Bacteria</taxon>
        <taxon>Pseudomonadati</taxon>
        <taxon>Pseudomonadota</taxon>
        <taxon>Gammaproteobacteria</taxon>
        <taxon>Legionellales</taxon>
        <taxon>Legionellaceae</taxon>
        <taxon>Legionella</taxon>
    </lineage>
</organism>
<sequence>MIIREIDNPGQGNCAFYAFAIGFIDIVKHEIAKKGVSATFQKLQNLSIQALGLTADSFPIKLNEINAFDFSNQSISVLNKIQYCFRHIIYTHRKAELFDKPLNSPDEFPPTAFIDFTEMVHCFAKNDSTDNHYNGLINSSAAREYAIEVANKIKTLRQRMERLSRWYPENVQDKRYNDVRRRYMFNNFDEPINRLILEAFKADVYLKTESAIQLKSDSRIVDAMQDITVNYRWGTHRDLDDLANIFEINLNTMNYGDNNYLYGSANIANRPSITLNNRNNGHWTTNLTFLGHFKGQQYDVFTKNSILTKDEIKNILLTYTSGWKSLITPRHHLQKAKELIKACNSGEQTILDIIRTLNEYRHDTEFASNSSFKKRLDYILARANYSFSLGEQAMNDFADNITAQI</sequence>
<dbReference type="EMBL" id="UGOD01000001">
    <property type="protein sequence ID" value="STX51071.1"/>
    <property type="molecule type" value="Genomic_DNA"/>
</dbReference>
<dbReference type="Proteomes" id="UP000254794">
    <property type="component" value="Unassembled WGS sequence"/>
</dbReference>